<evidence type="ECO:0000256" key="3">
    <source>
        <dbReference type="ARBA" id="ARBA00022692"/>
    </source>
</evidence>
<accession>A0A2S9I6V8</accession>
<evidence type="ECO:0000256" key="6">
    <source>
        <dbReference type="SAM" id="Phobius"/>
    </source>
</evidence>
<dbReference type="InterPro" id="IPR052027">
    <property type="entry name" value="PspC"/>
</dbReference>
<gene>
    <name evidence="8" type="ORF">CQW29_21145</name>
</gene>
<keyword evidence="3 6" id="KW-0812">Transmembrane</keyword>
<protein>
    <submittedName>
        <fullName evidence="8">Envelope stress response membrane protein PspC</fullName>
    </submittedName>
</protein>
<dbReference type="Pfam" id="PF04024">
    <property type="entry name" value="PspC"/>
    <property type="match status" value="1"/>
</dbReference>
<dbReference type="InterPro" id="IPR007168">
    <property type="entry name" value="Phageshock_PspC_N"/>
</dbReference>
<dbReference type="GO" id="GO:0005886">
    <property type="term" value="C:plasma membrane"/>
    <property type="evidence" value="ECO:0007669"/>
    <property type="project" value="UniProtKB-SubCell"/>
</dbReference>
<dbReference type="AlphaFoldDB" id="A0A2S9I6V8"/>
<evidence type="ECO:0000313" key="8">
    <source>
        <dbReference type="EMBL" id="PRD13529.1"/>
    </source>
</evidence>
<dbReference type="PANTHER" id="PTHR33885:SF3">
    <property type="entry name" value="PHAGE SHOCK PROTEIN C"/>
    <property type="match status" value="1"/>
</dbReference>
<dbReference type="Proteomes" id="UP000239181">
    <property type="component" value="Unassembled WGS sequence"/>
</dbReference>
<dbReference type="InterPro" id="IPR014320">
    <property type="entry name" value="Phageshock_PspC"/>
</dbReference>
<keyword evidence="9" id="KW-1185">Reference proteome</keyword>
<comment type="subcellular location">
    <subcellularLocation>
        <location evidence="1">Cell membrane</location>
        <topology evidence="1">Single-pass membrane protein</topology>
    </subcellularLocation>
</comment>
<dbReference type="NCBIfam" id="NF007973">
    <property type="entry name" value="PRK10697.1"/>
    <property type="match status" value="1"/>
</dbReference>
<evidence type="ECO:0000256" key="5">
    <source>
        <dbReference type="ARBA" id="ARBA00023136"/>
    </source>
</evidence>
<dbReference type="EMBL" id="PDET01000018">
    <property type="protein sequence ID" value="PRD13529.1"/>
    <property type="molecule type" value="Genomic_DNA"/>
</dbReference>
<proteinExistence type="predicted"/>
<keyword evidence="5 6" id="KW-0472">Membrane</keyword>
<evidence type="ECO:0000313" key="9">
    <source>
        <dbReference type="Proteomes" id="UP000239181"/>
    </source>
</evidence>
<dbReference type="OrthoDB" id="7359894at2"/>
<evidence type="ECO:0000259" key="7">
    <source>
        <dbReference type="Pfam" id="PF04024"/>
    </source>
</evidence>
<feature type="transmembrane region" description="Helical" evidence="6">
    <location>
        <begin position="36"/>
        <end position="61"/>
    </location>
</feature>
<dbReference type="NCBIfam" id="TIGR02978">
    <property type="entry name" value="phageshock_pspC"/>
    <property type="match status" value="1"/>
</dbReference>
<dbReference type="RefSeq" id="WP_105594711.1">
    <property type="nucleotide sequence ID" value="NZ_JAFBFW010000001.1"/>
</dbReference>
<evidence type="ECO:0000256" key="1">
    <source>
        <dbReference type="ARBA" id="ARBA00004162"/>
    </source>
</evidence>
<dbReference type="PANTHER" id="PTHR33885">
    <property type="entry name" value="PHAGE SHOCK PROTEIN C"/>
    <property type="match status" value="1"/>
</dbReference>
<evidence type="ECO:0000256" key="4">
    <source>
        <dbReference type="ARBA" id="ARBA00022989"/>
    </source>
</evidence>
<feature type="domain" description="Phage shock protein PspC N-terminal" evidence="7">
    <location>
        <begin position="6"/>
        <end position="63"/>
    </location>
</feature>
<keyword evidence="4 6" id="KW-1133">Transmembrane helix</keyword>
<comment type="caution">
    <text evidence="8">The sequence shown here is derived from an EMBL/GenBank/DDBJ whole genome shotgun (WGS) entry which is preliminary data.</text>
</comment>
<name>A0A2S9I6V8_9GAMM</name>
<organism evidence="8 9">
    <name type="scientific">Pantoea coffeiphila</name>
    <dbReference type="NCBI Taxonomy" id="1465635"/>
    <lineage>
        <taxon>Bacteria</taxon>
        <taxon>Pseudomonadati</taxon>
        <taxon>Pseudomonadota</taxon>
        <taxon>Gammaproteobacteria</taxon>
        <taxon>Enterobacterales</taxon>
        <taxon>Erwiniaceae</taxon>
        <taxon>Pantoea</taxon>
    </lineage>
</organism>
<sequence>MNHRHKLYRIPQQGKLKGVCAGIANYLDIPVRLVRVIVVLSMFFGLFVFTLVAYAALALVLDEMPQSELDNQPPLNASQLLDELSRELRGGEQQLREVERYVTSETFTVRSRFSQL</sequence>
<evidence type="ECO:0000256" key="2">
    <source>
        <dbReference type="ARBA" id="ARBA00022475"/>
    </source>
</evidence>
<reference evidence="8 9" key="1">
    <citation type="submission" date="2017-10" db="EMBL/GenBank/DDBJ databases">
        <title>Draft genome of two endophytic bacteria isolated from 'guarana' Paullinia cupana (Mart.) Ducke.</title>
        <authorList>
            <person name="Siqueira K.A."/>
            <person name="Liotti R.G."/>
            <person name="Mendes T.A."/>
            <person name="Soares M.A."/>
        </authorList>
    </citation>
    <scope>NUCLEOTIDE SEQUENCE [LARGE SCALE GENOMIC DNA]</scope>
    <source>
        <strain evidence="8 9">342</strain>
    </source>
</reference>
<keyword evidence="2" id="KW-1003">Cell membrane</keyword>